<evidence type="ECO:0000313" key="2">
    <source>
        <dbReference type="EMBL" id="MBA9074986.1"/>
    </source>
</evidence>
<reference evidence="2 3" key="1">
    <citation type="submission" date="2020-08" db="EMBL/GenBank/DDBJ databases">
        <title>Genomic Encyclopedia of Type Strains, Phase IV (KMG-IV): sequencing the most valuable type-strain genomes for metagenomic binning, comparative biology and taxonomic classification.</title>
        <authorList>
            <person name="Goeker M."/>
        </authorList>
    </citation>
    <scope>NUCLEOTIDE SEQUENCE [LARGE SCALE GENOMIC DNA]</scope>
    <source>
        <strain evidence="2 3">DSM 100397</strain>
    </source>
</reference>
<dbReference type="EMBL" id="JACJIS010000004">
    <property type="protein sequence ID" value="MBA9074986.1"/>
    <property type="molecule type" value="Genomic_DNA"/>
</dbReference>
<keyword evidence="1" id="KW-0812">Transmembrane</keyword>
<protein>
    <submittedName>
        <fullName evidence="2">Membrane protein</fullName>
    </submittedName>
</protein>
<gene>
    <name evidence="2" type="ORF">GGR22_003163</name>
</gene>
<organism evidence="2 3">
    <name type="scientific">Flavobacterium gossypii</name>
    <dbReference type="NCBI Taxonomy" id="1646119"/>
    <lineage>
        <taxon>Bacteria</taxon>
        <taxon>Pseudomonadati</taxon>
        <taxon>Bacteroidota</taxon>
        <taxon>Flavobacteriia</taxon>
        <taxon>Flavobacteriales</taxon>
        <taxon>Flavobacteriaceae</taxon>
        <taxon>Flavobacterium</taxon>
    </lineage>
</organism>
<evidence type="ECO:0000313" key="3">
    <source>
        <dbReference type="Proteomes" id="UP000555003"/>
    </source>
</evidence>
<keyword evidence="3" id="KW-1185">Reference proteome</keyword>
<name>A0ABR6DTF4_9FLAO</name>
<dbReference type="Proteomes" id="UP000555003">
    <property type="component" value="Unassembled WGS sequence"/>
</dbReference>
<proteinExistence type="predicted"/>
<accession>A0ABR6DTF4</accession>
<feature type="transmembrane region" description="Helical" evidence="1">
    <location>
        <begin position="42"/>
        <end position="67"/>
    </location>
</feature>
<comment type="caution">
    <text evidence="2">The sequence shown here is derived from an EMBL/GenBank/DDBJ whole genome shotgun (WGS) entry which is preliminary data.</text>
</comment>
<feature type="transmembrane region" description="Helical" evidence="1">
    <location>
        <begin position="110"/>
        <end position="130"/>
    </location>
</feature>
<keyword evidence="1" id="KW-1133">Transmembrane helix</keyword>
<feature type="transmembrane region" description="Helical" evidence="1">
    <location>
        <begin position="12"/>
        <end position="30"/>
    </location>
</feature>
<keyword evidence="1" id="KW-0472">Membrane</keyword>
<evidence type="ECO:0000256" key="1">
    <source>
        <dbReference type="SAM" id="Phobius"/>
    </source>
</evidence>
<feature type="transmembrane region" description="Helical" evidence="1">
    <location>
        <begin position="79"/>
        <end position="104"/>
    </location>
</feature>
<sequence length="144" mass="17296">MKEKQHYKYTTLSFVLINIWTLYVFFDYFVTRHKIFSETGLFIFFVKSLFFCIVLGVTLILLRLFYFKKKRKDKLRANFFYIFAGVFNLYVFIIWLICLFLKLLPADTPLAFYMLGNLTIALFIGFDIYYKNKYSVINGNHTSI</sequence>